<reference evidence="2" key="1">
    <citation type="journal article" date="2022" name="bioRxiv">
        <title>Sequencing and chromosome-scale assembly of the giantPleurodeles waltlgenome.</title>
        <authorList>
            <person name="Brown T."/>
            <person name="Elewa A."/>
            <person name="Iarovenko S."/>
            <person name="Subramanian E."/>
            <person name="Araus A.J."/>
            <person name="Petzold A."/>
            <person name="Susuki M."/>
            <person name="Suzuki K.-i.T."/>
            <person name="Hayashi T."/>
            <person name="Toyoda A."/>
            <person name="Oliveira C."/>
            <person name="Osipova E."/>
            <person name="Leigh N.D."/>
            <person name="Simon A."/>
            <person name="Yun M.H."/>
        </authorList>
    </citation>
    <scope>NUCLEOTIDE SEQUENCE</scope>
    <source>
        <strain evidence="2">20211129_DDA</strain>
        <tissue evidence="2">Liver</tissue>
    </source>
</reference>
<dbReference type="Gene3D" id="3.30.250.20">
    <property type="entry name" value="L1 transposable element, C-terminal domain"/>
    <property type="match status" value="1"/>
</dbReference>
<feature type="region of interest" description="Disordered" evidence="1">
    <location>
        <begin position="109"/>
        <end position="146"/>
    </location>
</feature>
<accession>A0AAV7NF38</accession>
<evidence type="ECO:0000256" key="1">
    <source>
        <dbReference type="SAM" id="MobiDB-lite"/>
    </source>
</evidence>
<dbReference type="Proteomes" id="UP001066276">
    <property type="component" value="Chromosome 8"/>
</dbReference>
<keyword evidence="3" id="KW-1185">Reference proteome</keyword>
<gene>
    <name evidence="2" type="ORF">NDU88_001562</name>
</gene>
<feature type="region of interest" description="Disordered" evidence="1">
    <location>
        <begin position="61"/>
        <end position="89"/>
    </location>
</feature>
<sequence length="146" mass="17028">MSVQNKWASYAEVKKTLRDEGIQNSLMFPAKLKLIVEDNMHFCETHQDAWNWFERYIEGTPGNGLQGKSRGKQRRPHKKPRMFRDETKLRKLTKDQADEEKVAAIQTAMDLATHHGSDHELGTDPKETASDSDTNDPLWRKEAYRW</sequence>
<dbReference type="EMBL" id="JANPWB010000012">
    <property type="protein sequence ID" value="KAJ1113314.1"/>
    <property type="molecule type" value="Genomic_DNA"/>
</dbReference>
<name>A0AAV7NF38_PLEWA</name>
<feature type="compositionally biased region" description="Basic residues" evidence="1">
    <location>
        <begin position="69"/>
        <end position="81"/>
    </location>
</feature>
<proteinExistence type="predicted"/>
<organism evidence="2 3">
    <name type="scientific">Pleurodeles waltl</name>
    <name type="common">Iberian ribbed newt</name>
    <dbReference type="NCBI Taxonomy" id="8319"/>
    <lineage>
        <taxon>Eukaryota</taxon>
        <taxon>Metazoa</taxon>
        <taxon>Chordata</taxon>
        <taxon>Craniata</taxon>
        <taxon>Vertebrata</taxon>
        <taxon>Euteleostomi</taxon>
        <taxon>Amphibia</taxon>
        <taxon>Batrachia</taxon>
        <taxon>Caudata</taxon>
        <taxon>Salamandroidea</taxon>
        <taxon>Salamandridae</taxon>
        <taxon>Pleurodelinae</taxon>
        <taxon>Pleurodeles</taxon>
    </lineage>
</organism>
<dbReference type="AlphaFoldDB" id="A0AAV7NF38"/>
<dbReference type="InterPro" id="IPR042566">
    <property type="entry name" value="L1_C"/>
</dbReference>
<feature type="compositionally biased region" description="Basic and acidic residues" evidence="1">
    <location>
        <begin position="112"/>
        <end position="129"/>
    </location>
</feature>
<evidence type="ECO:0000313" key="3">
    <source>
        <dbReference type="Proteomes" id="UP001066276"/>
    </source>
</evidence>
<evidence type="ECO:0000313" key="2">
    <source>
        <dbReference type="EMBL" id="KAJ1113314.1"/>
    </source>
</evidence>
<comment type="caution">
    <text evidence="2">The sequence shown here is derived from an EMBL/GenBank/DDBJ whole genome shotgun (WGS) entry which is preliminary data.</text>
</comment>
<protein>
    <submittedName>
        <fullName evidence="2">Uncharacterized protein</fullName>
    </submittedName>
</protein>